<dbReference type="PANTHER" id="PTHR33238">
    <property type="entry name" value="IRON (METAL) DEPENDENT REPRESSOR, DTXR FAMILY"/>
    <property type="match status" value="1"/>
</dbReference>
<dbReference type="AlphaFoldDB" id="A0A212JAW2"/>
<evidence type="ECO:0000256" key="1">
    <source>
        <dbReference type="ARBA" id="ARBA00007871"/>
    </source>
</evidence>
<dbReference type="EMBL" id="FLUN01000001">
    <property type="protein sequence ID" value="SBV96569.1"/>
    <property type="molecule type" value="Genomic_DNA"/>
</dbReference>
<protein>
    <submittedName>
        <fullName evidence="6">Putative transcriptional regulator MntR</fullName>
    </submittedName>
</protein>
<dbReference type="Pfam" id="PF01325">
    <property type="entry name" value="Fe_dep_repress"/>
    <property type="match status" value="1"/>
</dbReference>
<dbReference type="Pfam" id="PF02742">
    <property type="entry name" value="Fe_dep_repr_C"/>
    <property type="match status" value="1"/>
</dbReference>
<evidence type="ECO:0000256" key="4">
    <source>
        <dbReference type="ARBA" id="ARBA00023163"/>
    </source>
</evidence>
<keyword evidence="2" id="KW-0805">Transcription regulation</keyword>
<dbReference type="Gene3D" id="1.10.10.10">
    <property type="entry name" value="Winged helix-like DNA-binding domain superfamily/Winged helix DNA-binding domain"/>
    <property type="match status" value="1"/>
</dbReference>
<comment type="similarity">
    <text evidence="1">Belongs to the DtxR/MntR family.</text>
</comment>
<dbReference type="PROSITE" id="PS50944">
    <property type="entry name" value="HTH_DTXR"/>
    <property type="match status" value="1"/>
</dbReference>
<name>A0A212JAW2_9FIRM</name>
<gene>
    <name evidence="6" type="ORF">KL86CLO1_10795</name>
</gene>
<sequence>MDDNAGFYTQKGYQLKNHPAVTGAMEDYLEMICREGRSEGYVRINALAGKLNVRPSSASKMAYNLRALGLVEFEKYGLIRPTEKGWRLGEYLLYRHEVLLRFFRLVDGQEESLEQVEQVEHFLTEGTVRSLERVADLLEEMGYAPPEA</sequence>
<dbReference type="GO" id="GO:0003677">
    <property type="term" value="F:DNA binding"/>
    <property type="evidence" value="ECO:0007669"/>
    <property type="project" value="UniProtKB-KW"/>
</dbReference>
<evidence type="ECO:0000256" key="3">
    <source>
        <dbReference type="ARBA" id="ARBA00023125"/>
    </source>
</evidence>
<dbReference type="SMART" id="SM00529">
    <property type="entry name" value="HTH_DTXR"/>
    <property type="match status" value="1"/>
</dbReference>
<dbReference type="InterPro" id="IPR036390">
    <property type="entry name" value="WH_DNA-bd_sf"/>
</dbReference>
<dbReference type="InterPro" id="IPR050536">
    <property type="entry name" value="DtxR_MntR_Metal-Reg"/>
</dbReference>
<proteinExistence type="inferred from homology"/>
<keyword evidence="3" id="KW-0238">DNA-binding</keyword>
<dbReference type="SUPFAM" id="SSF47979">
    <property type="entry name" value="Iron-dependent repressor protein, dimerization domain"/>
    <property type="match status" value="1"/>
</dbReference>
<dbReference type="InterPro" id="IPR022687">
    <property type="entry name" value="HTH_DTXR"/>
</dbReference>
<dbReference type="InterPro" id="IPR001367">
    <property type="entry name" value="Fe_dep_repressor"/>
</dbReference>
<dbReference type="InterPro" id="IPR036421">
    <property type="entry name" value="Fe_dep_repressor_sf"/>
</dbReference>
<dbReference type="GO" id="GO:0046914">
    <property type="term" value="F:transition metal ion binding"/>
    <property type="evidence" value="ECO:0007669"/>
    <property type="project" value="InterPro"/>
</dbReference>
<accession>A0A212JAW2</accession>
<dbReference type="InterPro" id="IPR036388">
    <property type="entry name" value="WH-like_DNA-bd_sf"/>
</dbReference>
<evidence type="ECO:0000313" key="6">
    <source>
        <dbReference type="EMBL" id="SBV96569.1"/>
    </source>
</evidence>
<evidence type="ECO:0000256" key="2">
    <source>
        <dbReference type="ARBA" id="ARBA00023015"/>
    </source>
</evidence>
<organism evidence="6">
    <name type="scientific">uncultured Eubacteriales bacterium</name>
    <dbReference type="NCBI Taxonomy" id="172733"/>
    <lineage>
        <taxon>Bacteria</taxon>
        <taxon>Bacillati</taxon>
        <taxon>Bacillota</taxon>
        <taxon>Clostridia</taxon>
        <taxon>Eubacteriales</taxon>
        <taxon>environmental samples</taxon>
    </lineage>
</organism>
<reference evidence="6" key="1">
    <citation type="submission" date="2016-04" db="EMBL/GenBank/DDBJ databases">
        <authorList>
            <person name="Evans L.H."/>
            <person name="Alamgir A."/>
            <person name="Owens N."/>
            <person name="Weber N.D."/>
            <person name="Virtaneva K."/>
            <person name="Barbian K."/>
            <person name="Babar A."/>
            <person name="Rosenke K."/>
        </authorList>
    </citation>
    <scope>NUCLEOTIDE SEQUENCE</scope>
    <source>
        <strain evidence="6">86</strain>
    </source>
</reference>
<feature type="domain" description="HTH dtxR-type" evidence="5">
    <location>
        <begin position="21"/>
        <end position="82"/>
    </location>
</feature>
<dbReference type="InterPro" id="IPR022689">
    <property type="entry name" value="Iron_dep_repressor"/>
</dbReference>
<dbReference type="SUPFAM" id="SSF46785">
    <property type="entry name" value="Winged helix' DNA-binding domain"/>
    <property type="match status" value="1"/>
</dbReference>
<dbReference type="GO" id="GO:0046983">
    <property type="term" value="F:protein dimerization activity"/>
    <property type="evidence" value="ECO:0007669"/>
    <property type="project" value="InterPro"/>
</dbReference>
<keyword evidence="4" id="KW-0804">Transcription</keyword>
<dbReference type="Gene3D" id="1.10.60.10">
    <property type="entry name" value="Iron dependent repressor, metal binding and dimerisation domain"/>
    <property type="match status" value="1"/>
</dbReference>
<dbReference type="PANTHER" id="PTHR33238:SF7">
    <property type="entry name" value="IRON-DEPENDENT TRANSCRIPTIONAL REGULATOR"/>
    <property type="match status" value="1"/>
</dbReference>
<dbReference type="GO" id="GO:0003700">
    <property type="term" value="F:DNA-binding transcription factor activity"/>
    <property type="evidence" value="ECO:0007669"/>
    <property type="project" value="InterPro"/>
</dbReference>
<evidence type="ECO:0000259" key="5">
    <source>
        <dbReference type="PROSITE" id="PS50944"/>
    </source>
</evidence>